<dbReference type="PANTHER" id="PTHR12553">
    <property type="entry name" value="ZINC PHOSPHODIESTERASE ELAC PROTEIN 2"/>
    <property type="match status" value="1"/>
</dbReference>
<dbReference type="GO" id="GO:1990180">
    <property type="term" value="P:mitochondrial tRNA 3'-end processing"/>
    <property type="evidence" value="ECO:0007669"/>
    <property type="project" value="TreeGrafter"/>
</dbReference>
<organism evidence="12 13">
    <name type="scientific">Schistosoma mekongi</name>
    <name type="common">Parasitic worm</name>
    <dbReference type="NCBI Taxonomy" id="38744"/>
    <lineage>
        <taxon>Eukaryota</taxon>
        <taxon>Metazoa</taxon>
        <taxon>Spiralia</taxon>
        <taxon>Lophotrochozoa</taxon>
        <taxon>Platyhelminthes</taxon>
        <taxon>Trematoda</taxon>
        <taxon>Digenea</taxon>
        <taxon>Strigeidida</taxon>
        <taxon>Schistosomatoidea</taxon>
        <taxon>Schistosomatidae</taxon>
        <taxon>Schistosoma</taxon>
    </lineage>
</organism>
<reference evidence="12" key="1">
    <citation type="submission" date="2022-04" db="EMBL/GenBank/DDBJ databases">
        <authorList>
            <person name="Xu L."/>
            <person name="Lv Z."/>
        </authorList>
    </citation>
    <scope>NUCLEOTIDE SEQUENCE</scope>
    <source>
        <strain evidence="12">LV_2022a</strain>
    </source>
</reference>
<dbReference type="EMBL" id="JALJAT010000001">
    <property type="protein sequence ID" value="KAK4475677.1"/>
    <property type="molecule type" value="Genomic_DNA"/>
</dbReference>
<dbReference type="PANTHER" id="PTHR12553:SF49">
    <property type="entry name" value="ZINC PHOSPHODIESTERASE ELAC PROTEIN 2"/>
    <property type="match status" value="1"/>
</dbReference>
<dbReference type="InterPro" id="IPR036866">
    <property type="entry name" value="RibonucZ/Hydroxyglut_hydro"/>
</dbReference>
<comment type="catalytic activity">
    <reaction evidence="1">
        <text>Endonucleolytic cleavage of RNA, removing extra 3' nucleotides from tRNA precursor, generating 3' termini of tRNAs. A 3'-hydroxy group is left at the tRNA terminus and a 5'-phosphoryl group is left at the trailer molecule.</text>
        <dbReference type="EC" id="3.1.26.11"/>
    </reaction>
</comment>
<evidence type="ECO:0000259" key="11">
    <source>
        <dbReference type="Pfam" id="PF13691"/>
    </source>
</evidence>
<evidence type="ECO:0000256" key="7">
    <source>
        <dbReference type="ARBA" id="ARBA00022723"/>
    </source>
</evidence>
<keyword evidence="6" id="KW-0540">Nuclease</keyword>
<evidence type="ECO:0000256" key="6">
    <source>
        <dbReference type="ARBA" id="ARBA00022722"/>
    </source>
</evidence>
<evidence type="ECO:0000256" key="1">
    <source>
        <dbReference type="ARBA" id="ARBA00000402"/>
    </source>
</evidence>
<evidence type="ECO:0000256" key="5">
    <source>
        <dbReference type="ARBA" id="ARBA00022694"/>
    </source>
</evidence>
<keyword evidence="7" id="KW-0479">Metal-binding</keyword>
<evidence type="ECO:0000256" key="3">
    <source>
        <dbReference type="ARBA" id="ARBA00007823"/>
    </source>
</evidence>
<dbReference type="GO" id="GO:0042781">
    <property type="term" value="F:3'-tRNA processing endoribonuclease activity"/>
    <property type="evidence" value="ECO:0007669"/>
    <property type="project" value="UniProtKB-EC"/>
</dbReference>
<keyword evidence="5" id="KW-0819">tRNA processing</keyword>
<dbReference type="Proteomes" id="UP001292079">
    <property type="component" value="Unassembled WGS sequence"/>
</dbReference>
<comment type="caution">
    <text evidence="12">The sequence shown here is derived from an EMBL/GenBank/DDBJ whole genome shotgun (WGS) entry which is preliminary data.</text>
</comment>
<gene>
    <name evidence="12" type="ORF">MN116_000945</name>
</gene>
<keyword evidence="8" id="KW-0255">Endonuclease</keyword>
<dbReference type="EC" id="3.1.26.11" evidence="4"/>
<reference evidence="12" key="2">
    <citation type="journal article" date="2023" name="Infect Dis Poverty">
        <title>Chromosome-scale genome of the human blood fluke Schistosoma mekongi and its implications for public health.</title>
        <authorList>
            <person name="Zhou M."/>
            <person name="Xu L."/>
            <person name="Xu D."/>
            <person name="Chen W."/>
            <person name="Khan J."/>
            <person name="Hu Y."/>
            <person name="Huang H."/>
            <person name="Wei H."/>
            <person name="Zhang Y."/>
            <person name="Chusongsang P."/>
            <person name="Tanasarnprasert K."/>
            <person name="Hu X."/>
            <person name="Limpanont Y."/>
            <person name="Lv Z."/>
        </authorList>
    </citation>
    <scope>NUCLEOTIDE SEQUENCE</scope>
    <source>
        <strain evidence="12">LV_2022a</strain>
    </source>
</reference>
<protein>
    <recommendedName>
        <fullName evidence="4">ribonuclease Z</fullName>
        <ecNumber evidence="4">3.1.26.11</ecNumber>
    </recommendedName>
</protein>
<evidence type="ECO:0000313" key="13">
    <source>
        <dbReference type="Proteomes" id="UP001292079"/>
    </source>
</evidence>
<dbReference type="Pfam" id="PF13691">
    <property type="entry name" value="Lactamase_B_4"/>
    <property type="match status" value="1"/>
</dbReference>
<dbReference type="AlphaFoldDB" id="A0AAE2D958"/>
<comment type="cofactor">
    <cofactor evidence="2">
        <name>Zn(2+)</name>
        <dbReference type="ChEBI" id="CHEBI:29105"/>
    </cofactor>
</comment>
<dbReference type="Gene3D" id="3.60.15.10">
    <property type="entry name" value="Ribonuclease Z/Hydroxyacylglutathione hydrolase-like"/>
    <property type="match status" value="2"/>
</dbReference>
<keyword evidence="9" id="KW-0378">Hydrolase</keyword>
<keyword evidence="10" id="KW-0862">Zinc</keyword>
<comment type="similarity">
    <text evidence="3">Belongs to the RNase Z family.</text>
</comment>
<proteinExistence type="inferred from homology"/>
<dbReference type="InterPro" id="IPR027794">
    <property type="entry name" value="tRNase_Z_dom"/>
</dbReference>
<sequence length="830" mass="95260">MLRFFSCHRLPVNITKRFFKNHKYSGEQMVPPHSISLVVIGNGRAGSPKSVLIDTGVCRYLVNCGECTQRSLSESRLKSSRVQHVFLTRMSWDCASGLLGVALTAKAAGVKKLTVHGPSELEHLMQLTRPFTDCKTTDIVMSDIRNKCYTDNAFRIQSFQISKSKNINREPVSKRRKENQNHIMEPNVFVYYFQPFRTRRKLIMAKAIEAGIPHSVFKSGEIQAVINGQNLVLDNGRIISPDEVTTPSLPSRNMLFIDCPDSDYISAFMSNEELFNSIQSEKSDENLTPGVSFVIHFIPPGMFYSDQYQKFIQKLEECSLQKSDLNDPSTGLKHLIIDGTGFITDRVGMYSQTFILNRFFDSTVYPLLFEMVDPDTISKRNHVLSKHIDPFLSVVTAEPHLEFSLRPWDGYNKHAFPNLSTDEFITHTFDPLYMSLKEAEEQFAKMRESIELNKSQVHRLASEMYPEITFLGTASSTPNKYRNISCILMQLDPDNYIMLDCGEGSLNQLYALHGVEKGNEVLRKLRLILITHMHADHHGGTFTVALTRSDLLKSDGIDPSNCLLPVLAPSAFHHWLVNFKELFQYGLIVNLFVISAVYYEPIDNLNPSWTLNMENSQTKKWLELLDQLNIHIRPVKVPHTRTSWAYIIDRPYLFKDSVNSKNYSEKQRKWSIVYSGDTPSCPELVKAGKNCDLLIHEATMVDEHSDLAVKSRHSTTSDAIQTGRHMNASFTLLNHFSQRYGRLPPIDKFDQDVAASFDFMRVKFRDLYRLSYYIPYYQYAFAKHWTLAKTKTDAHLYRKLREADELLENNCTEIVNDNEKHLLSVQSHMK</sequence>
<dbReference type="GO" id="GO:0005739">
    <property type="term" value="C:mitochondrion"/>
    <property type="evidence" value="ECO:0007669"/>
    <property type="project" value="TreeGrafter"/>
</dbReference>
<name>A0AAE2D958_SCHME</name>
<accession>A0AAE2D958</accession>
<evidence type="ECO:0000313" key="12">
    <source>
        <dbReference type="EMBL" id="KAK4475677.1"/>
    </source>
</evidence>
<dbReference type="Pfam" id="PF23023">
    <property type="entry name" value="Anti-Pycsar_Apyc1"/>
    <property type="match status" value="1"/>
</dbReference>
<dbReference type="InterPro" id="IPR047151">
    <property type="entry name" value="RNZ2-like"/>
</dbReference>
<evidence type="ECO:0000256" key="9">
    <source>
        <dbReference type="ARBA" id="ARBA00022801"/>
    </source>
</evidence>
<dbReference type="SUPFAM" id="SSF56281">
    <property type="entry name" value="Metallo-hydrolase/oxidoreductase"/>
    <property type="match status" value="2"/>
</dbReference>
<keyword evidence="13" id="KW-1185">Reference proteome</keyword>
<evidence type="ECO:0000256" key="4">
    <source>
        <dbReference type="ARBA" id="ARBA00012477"/>
    </source>
</evidence>
<evidence type="ECO:0000256" key="8">
    <source>
        <dbReference type="ARBA" id="ARBA00022759"/>
    </source>
</evidence>
<evidence type="ECO:0000256" key="10">
    <source>
        <dbReference type="ARBA" id="ARBA00022833"/>
    </source>
</evidence>
<evidence type="ECO:0000256" key="2">
    <source>
        <dbReference type="ARBA" id="ARBA00001947"/>
    </source>
</evidence>
<dbReference type="CDD" id="cd07718">
    <property type="entry name" value="RNaseZ_ELAC1_ELAC2-C-term-like_MBL-fold"/>
    <property type="match status" value="1"/>
</dbReference>
<dbReference type="GO" id="GO:0046872">
    <property type="term" value="F:metal ion binding"/>
    <property type="evidence" value="ECO:0007669"/>
    <property type="project" value="UniProtKB-KW"/>
</dbReference>
<feature type="domain" description="tRNase Z endonuclease" evidence="11">
    <location>
        <begin position="58"/>
        <end position="97"/>
    </location>
</feature>